<reference evidence="2" key="1">
    <citation type="journal article" date="2019" name="Int. J. Syst. Evol. Microbiol.">
        <title>The Global Catalogue of Microorganisms (GCM) 10K type strain sequencing project: providing services to taxonomists for standard genome sequencing and annotation.</title>
        <authorList>
            <consortium name="The Broad Institute Genomics Platform"/>
            <consortium name="The Broad Institute Genome Sequencing Center for Infectious Disease"/>
            <person name="Wu L."/>
            <person name="Ma J."/>
        </authorList>
    </citation>
    <scope>NUCLEOTIDE SEQUENCE [LARGE SCALE GENOMIC DNA]</scope>
    <source>
        <strain evidence="2">CGMCC 1.15922</strain>
    </source>
</reference>
<gene>
    <name evidence="1" type="ORF">GCM10011501_00870</name>
</gene>
<dbReference type="InterPro" id="IPR014958">
    <property type="entry name" value="DGC"/>
</dbReference>
<evidence type="ECO:0000313" key="2">
    <source>
        <dbReference type="Proteomes" id="UP000626370"/>
    </source>
</evidence>
<dbReference type="EMBL" id="BNAH01000001">
    <property type="protein sequence ID" value="GHE77227.1"/>
    <property type="molecule type" value="Genomic_DNA"/>
</dbReference>
<protein>
    <recommendedName>
        <fullName evidence="3">Zinc-binding protein</fullName>
    </recommendedName>
</protein>
<evidence type="ECO:0000313" key="1">
    <source>
        <dbReference type="EMBL" id="GHE77227.1"/>
    </source>
</evidence>
<comment type="caution">
    <text evidence="1">The sequence shown here is derived from an EMBL/GenBank/DDBJ whole genome shotgun (WGS) entry which is preliminary data.</text>
</comment>
<proteinExistence type="predicted"/>
<keyword evidence="2" id="KW-1185">Reference proteome</keyword>
<evidence type="ECO:0008006" key="3">
    <source>
        <dbReference type="Google" id="ProtNLM"/>
    </source>
</evidence>
<dbReference type="Proteomes" id="UP000626370">
    <property type="component" value="Unassembled WGS sequence"/>
</dbReference>
<organism evidence="1 2">
    <name type="scientific">Thalassotalea profundi</name>
    <dbReference type="NCBI Taxonomy" id="2036687"/>
    <lineage>
        <taxon>Bacteria</taxon>
        <taxon>Pseudomonadati</taxon>
        <taxon>Pseudomonadota</taxon>
        <taxon>Gammaproteobacteria</taxon>
        <taxon>Alteromonadales</taxon>
        <taxon>Colwelliaceae</taxon>
        <taxon>Thalassotalea</taxon>
    </lineage>
</organism>
<accession>A0ABQ3ID26</accession>
<name>A0ABQ3ID26_9GAMM</name>
<sequence length="137" mass="14776">MDIQVYNADKELILNTKPIVYACTGCSNVARIAHDIALTLDSDGLAEMSCVSGVVGNVAPIKAIAKSGRKIIAIDGCSLSCTKAGLNTCDIKPDFYFTITDLGIDKRDKWQDSLTDNSLAINSIYKALDKEGINFVR</sequence>
<dbReference type="Pfam" id="PF08859">
    <property type="entry name" value="DGC"/>
    <property type="match status" value="1"/>
</dbReference>